<evidence type="ECO:0000313" key="2">
    <source>
        <dbReference type="Proteomes" id="UP000193978"/>
    </source>
</evidence>
<dbReference type="AlphaFoldDB" id="A0A1W6MW73"/>
<accession>A0A1W6MW73</accession>
<organism evidence="1 2">
    <name type="scientific">Methylocystis bryophila</name>
    <dbReference type="NCBI Taxonomy" id="655015"/>
    <lineage>
        <taxon>Bacteria</taxon>
        <taxon>Pseudomonadati</taxon>
        <taxon>Pseudomonadota</taxon>
        <taxon>Alphaproteobacteria</taxon>
        <taxon>Hyphomicrobiales</taxon>
        <taxon>Methylocystaceae</taxon>
        <taxon>Methylocystis</taxon>
    </lineage>
</organism>
<sequence length="143" mass="15487">MTKEHTESICDLFKRLEAAGADPGHLRAVADHTRRENNMGAPRLDRLYFGKGEGERVSLEDIATELEQLHLRASGVELAVQALADGGASSQQAAGAEVLMRQVVADIERLHLLARAEPAANRPRLPGEDDAIYYASTLTAARS</sequence>
<dbReference type="STRING" id="655015.B1812_12970"/>
<gene>
    <name evidence="1" type="ORF">B1812_12970</name>
</gene>
<reference evidence="1 2" key="1">
    <citation type="submission" date="2017-02" db="EMBL/GenBank/DDBJ databases">
        <authorList>
            <person name="Peterson S.W."/>
        </authorList>
    </citation>
    <scope>NUCLEOTIDE SEQUENCE [LARGE SCALE GENOMIC DNA]</scope>
    <source>
        <strain evidence="1 2">S285</strain>
    </source>
</reference>
<dbReference type="Proteomes" id="UP000193978">
    <property type="component" value="Chromosome"/>
</dbReference>
<proteinExistence type="predicted"/>
<dbReference type="KEGG" id="mbry:B1812_12970"/>
<protein>
    <submittedName>
        <fullName evidence="1">Uncharacterized protein</fullName>
    </submittedName>
</protein>
<name>A0A1W6MW73_9HYPH</name>
<keyword evidence="2" id="KW-1185">Reference proteome</keyword>
<evidence type="ECO:0000313" key="1">
    <source>
        <dbReference type="EMBL" id="ARN81842.1"/>
    </source>
</evidence>
<dbReference type="EMBL" id="CP019948">
    <property type="protein sequence ID" value="ARN81842.1"/>
    <property type="molecule type" value="Genomic_DNA"/>
</dbReference>
<dbReference type="RefSeq" id="WP_085771959.1">
    <property type="nucleotide sequence ID" value="NZ_AP027149.1"/>
</dbReference>